<evidence type="ECO:0000313" key="3">
    <source>
        <dbReference type="Proteomes" id="UP000784294"/>
    </source>
</evidence>
<gene>
    <name evidence="2" type="ORF">PXEA_LOCUS17325</name>
</gene>
<accession>A0A448WYX8</accession>
<proteinExistence type="predicted"/>
<keyword evidence="3" id="KW-1185">Reference proteome</keyword>
<comment type="caution">
    <text evidence="2">The sequence shown here is derived from an EMBL/GenBank/DDBJ whole genome shotgun (WGS) entry which is preliminary data.</text>
</comment>
<feature type="region of interest" description="Disordered" evidence="1">
    <location>
        <begin position="88"/>
        <end position="121"/>
    </location>
</feature>
<dbReference type="EMBL" id="CAAALY010064577">
    <property type="protein sequence ID" value="VEL23885.1"/>
    <property type="molecule type" value="Genomic_DNA"/>
</dbReference>
<dbReference type="AlphaFoldDB" id="A0A448WYX8"/>
<protein>
    <submittedName>
        <fullName evidence="2">Uncharacterized protein</fullName>
    </submittedName>
</protein>
<organism evidence="2 3">
    <name type="scientific">Protopolystoma xenopodis</name>
    <dbReference type="NCBI Taxonomy" id="117903"/>
    <lineage>
        <taxon>Eukaryota</taxon>
        <taxon>Metazoa</taxon>
        <taxon>Spiralia</taxon>
        <taxon>Lophotrochozoa</taxon>
        <taxon>Platyhelminthes</taxon>
        <taxon>Monogenea</taxon>
        <taxon>Polyopisthocotylea</taxon>
        <taxon>Polystomatidea</taxon>
        <taxon>Polystomatidae</taxon>
        <taxon>Protopolystoma</taxon>
    </lineage>
</organism>
<feature type="compositionally biased region" description="Polar residues" evidence="1">
    <location>
        <begin position="111"/>
        <end position="121"/>
    </location>
</feature>
<evidence type="ECO:0000256" key="1">
    <source>
        <dbReference type="SAM" id="MobiDB-lite"/>
    </source>
</evidence>
<sequence length="121" mass="12347">MVARRESCVLVASEEHSVGTLIANASSFSGSVNGSDFCNGTATENISPGISIQPTGLRQPEVTLINSKVEGNASSPLSLLPITPLAASSNSSEALPGCPSPNRSGPRDVSRTLSQSAYETG</sequence>
<reference evidence="2" key="1">
    <citation type="submission" date="2018-11" db="EMBL/GenBank/DDBJ databases">
        <authorList>
            <consortium name="Pathogen Informatics"/>
        </authorList>
    </citation>
    <scope>NUCLEOTIDE SEQUENCE</scope>
</reference>
<name>A0A448WYX8_9PLAT</name>
<dbReference type="Proteomes" id="UP000784294">
    <property type="component" value="Unassembled WGS sequence"/>
</dbReference>
<evidence type="ECO:0000313" key="2">
    <source>
        <dbReference type="EMBL" id="VEL23885.1"/>
    </source>
</evidence>